<dbReference type="PROSITE" id="PS51482">
    <property type="entry name" value="DEGV"/>
    <property type="match status" value="1"/>
</dbReference>
<evidence type="ECO:0000313" key="3">
    <source>
        <dbReference type="EMBL" id="KRL64043.1"/>
    </source>
</evidence>
<dbReference type="AlphaFoldDB" id="A0A0R1SG60"/>
<dbReference type="PATRIC" id="fig|1122152.4.peg.295"/>
<evidence type="ECO:0000256" key="1">
    <source>
        <dbReference type="ARBA" id="ARBA00003238"/>
    </source>
</evidence>
<proteinExistence type="predicted"/>
<dbReference type="Gene3D" id="2.20.28.50">
    <property type="entry name" value="degv family protein"/>
    <property type="match status" value="1"/>
</dbReference>
<reference evidence="3 4" key="1">
    <citation type="journal article" date="2015" name="Genome Announc.">
        <title>Expanding the biotechnology potential of lactobacilli through comparative genomics of 213 strains and associated genera.</title>
        <authorList>
            <person name="Sun Z."/>
            <person name="Harris H.M."/>
            <person name="McCann A."/>
            <person name="Guo C."/>
            <person name="Argimon S."/>
            <person name="Zhang W."/>
            <person name="Yang X."/>
            <person name="Jeffery I.B."/>
            <person name="Cooney J.C."/>
            <person name="Kagawa T.F."/>
            <person name="Liu W."/>
            <person name="Song Y."/>
            <person name="Salvetti E."/>
            <person name="Wrobel A."/>
            <person name="Rasinkangas P."/>
            <person name="Parkhill J."/>
            <person name="Rea M.C."/>
            <person name="O'Sullivan O."/>
            <person name="Ritari J."/>
            <person name="Douillard F.P."/>
            <person name="Paul Ross R."/>
            <person name="Yang R."/>
            <person name="Briner A.E."/>
            <person name="Felis G.E."/>
            <person name="de Vos W.M."/>
            <person name="Barrangou R."/>
            <person name="Klaenhammer T.R."/>
            <person name="Caufield P.W."/>
            <person name="Cui Y."/>
            <person name="Zhang H."/>
            <person name="O'Toole P.W."/>
        </authorList>
    </citation>
    <scope>NUCLEOTIDE SEQUENCE [LARGE SCALE GENOMIC DNA]</scope>
    <source>
        <strain evidence="3 4">DSM 15354</strain>
    </source>
</reference>
<dbReference type="GO" id="GO:0008289">
    <property type="term" value="F:lipid binding"/>
    <property type="evidence" value="ECO:0007669"/>
    <property type="project" value="UniProtKB-KW"/>
</dbReference>
<dbReference type="NCBIfam" id="TIGR00762">
    <property type="entry name" value="DegV"/>
    <property type="match status" value="1"/>
</dbReference>
<protein>
    <recommendedName>
        <fullName evidence="5">DegV family protein</fullName>
    </recommendedName>
</protein>
<organism evidence="3 4">
    <name type="scientific">Lactobacillus psittaci DSM 15354</name>
    <dbReference type="NCBI Taxonomy" id="1122152"/>
    <lineage>
        <taxon>Bacteria</taxon>
        <taxon>Bacillati</taxon>
        <taxon>Bacillota</taxon>
        <taxon>Bacilli</taxon>
        <taxon>Lactobacillales</taxon>
        <taxon>Lactobacillaceae</taxon>
        <taxon>Lactobacillus</taxon>
    </lineage>
</organism>
<dbReference type="STRING" id="1122152.GCA_000425905_00387"/>
<evidence type="ECO:0000256" key="2">
    <source>
        <dbReference type="ARBA" id="ARBA00023121"/>
    </source>
</evidence>
<dbReference type="OrthoDB" id="2138472at2"/>
<dbReference type="Pfam" id="PF02645">
    <property type="entry name" value="DegV"/>
    <property type="match status" value="1"/>
</dbReference>
<evidence type="ECO:0008006" key="5">
    <source>
        <dbReference type="Google" id="ProtNLM"/>
    </source>
</evidence>
<dbReference type="RefSeq" id="WP_027824590.1">
    <property type="nucleotide sequence ID" value="NZ_AUEI01000004.1"/>
</dbReference>
<dbReference type="Proteomes" id="UP000051931">
    <property type="component" value="Unassembled WGS sequence"/>
</dbReference>
<dbReference type="PANTHER" id="PTHR33434:SF2">
    <property type="entry name" value="FATTY ACID-BINDING PROTEIN TM_1468"/>
    <property type="match status" value="1"/>
</dbReference>
<comment type="function">
    <text evidence="1">May bind long-chain fatty acids, such as palmitate, and may play a role in lipid transport or fatty acid metabolism.</text>
</comment>
<accession>A0A0R1SG60</accession>
<dbReference type="eggNOG" id="COG1307">
    <property type="taxonomic scope" value="Bacteria"/>
</dbReference>
<sequence>MNEIKLIVDSSSNLNSDLSSNLDVVPLVINLGNESYIDDDQLDYKHFLESIYANNEKSGTACPNLQAWLDALTGSKKAIILTVTSGLSGTYSSACQAAKIYEEENPGSEVLVIDSKSAGPELKLLIDKLLELVQHENLSLVREDIKAYQEKTHLLFSLESLHNLAVNGRINSAVAKIAGMLHIRMIGEASQEGTLEPLDKARGSKKTIVSLFNNMKKQNYAGGKVYIDHVANLKDAKNLKEVILAEFPTAIVEIGICHGLCSFYAEKGGLMVGFEG</sequence>
<dbReference type="InterPro" id="IPR003797">
    <property type="entry name" value="DegV"/>
</dbReference>
<dbReference type="PANTHER" id="PTHR33434">
    <property type="entry name" value="DEGV DOMAIN-CONTAINING PROTEIN DR_1986-RELATED"/>
    <property type="match status" value="1"/>
</dbReference>
<keyword evidence="2" id="KW-0446">Lipid-binding</keyword>
<dbReference type="SUPFAM" id="SSF82549">
    <property type="entry name" value="DAK1/DegV-like"/>
    <property type="match status" value="1"/>
</dbReference>
<dbReference type="Gene3D" id="3.40.50.10440">
    <property type="entry name" value="Dihydroxyacetone kinase, domain 1"/>
    <property type="match status" value="1"/>
</dbReference>
<keyword evidence="4" id="KW-1185">Reference proteome</keyword>
<gene>
    <name evidence="3" type="ORF">FC23_GL000291</name>
</gene>
<comment type="caution">
    <text evidence="3">The sequence shown here is derived from an EMBL/GenBank/DDBJ whole genome shotgun (WGS) entry which is preliminary data.</text>
</comment>
<dbReference type="Gene3D" id="3.30.1180.10">
    <property type="match status" value="1"/>
</dbReference>
<name>A0A0R1SG60_9LACO</name>
<dbReference type="EMBL" id="AZFB01000001">
    <property type="protein sequence ID" value="KRL64043.1"/>
    <property type="molecule type" value="Genomic_DNA"/>
</dbReference>
<evidence type="ECO:0000313" key="4">
    <source>
        <dbReference type="Proteomes" id="UP000051931"/>
    </source>
</evidence>
<dbReference type="InterPro" id="IPR043168">
    <property type="entry name" value="DegV_C"/>
</dbReference>
<dbReference type="InterPro" id="IPR050270">
    <property type="entry name" value="DegV_domain_contain"/>
</dbReference>